<reference evidence="1 2" key="2">
    <citation type="journal article" date="2022" name="Mol. Ecol. Resour.">
        <title>The genomes of chicory, endive, great burdock and yacon provide insights into Asteraceae paleo-polyploidization history and plant inulin production.</title>
        <authorList>
            <person name="Fan W."/>
            <person name="Wang S."/>
            <person name="Wang H."/>
            <person name="Wang A."/>
            <person name="Jiang F."/>
            <person name="Liu H."/>
            <person name="Zhao H."/>
            <person name="Xu D."/>
            <person name="Zhang Y."/>
        </authorList>
    </citation>
    <scope>NUCLEOTIDE SEQUENCE [LARGE SCALE GENOMIC DNA]</scope>
    <source>
        <strain evidence="2">cv. Yunnan</strain>
        <tissue evidence="1">Leaves</tissue>
    </source>
</reference>
<protein>
    <submittedName>
        <fullName evidence="1">Uncharacterized protein</fullName>
    </submittedName>
</protein>
<accession>A0ACB9GKZ4</accession>
<reference evidence="2" key="1">
    <citation type="journal article" date="2022" name="Mol. Ecol. Resour.">
        <title>The genomes of chicory, endive, great burdock and yacon provide insights into Asteraceae palaeo-polyploidization history and plant inulin production.</title>
        <authorList>
            <person name="Fan W."/>
            <person name="Wang S."/>
            <person name="Wang H."/>
            <person name="Wang A."/>
            <person name="Jiang F."/>
            <person name="Liu H."/>
            <person name="Zhao H."/>
            <person name="Xu D."/>
            <person name="Zhang Y."/>
        </authorList>
    </citation>
    <scope>NUCLEOTIDE SEQUENCE [LARGE SCALE GENOMIC DNA]</scope>
    <source>
        <strain evidence="2">cv. Yunnan</strain>
    </source>
</reference>
<dbReference type="Proteomes" id="UP001056120">
    <property type="component" value="Linkage Group LG14"/>
</dbReference>
<comment type="caution">
    <text evidence="1">The sequence shown here is derived from an EMBL/GenBank/DDBJ whole genome shotgun (WGS) entry which is preliminary data.</text>
</comment>
<evidence type="ECO:0000313" key="1">
    <source>
        <dbReference type="EMBL" id="KAI3783402.1"/>
    </source>
</evidence>
<keyword evidence="2" id="KW-1185">Reference proteome</keyword>
<name>A0ACB9GKZ4_9ASTR</name>
<sequence>MTQNEFLIKMNEMILGHRTSLELRFDTQRKERELMVKLITDLTKKLDAQGEKEKEKEKEKRTTGDEACHPVDLTKDDDKDKDPEAGPSGGESTHQEGGDTSGGGGGGDKVKSVAEVLKDLSDDEILYLEPDYSNESQIDALFNLEEGEIDSGDD</sequence>
<gene>
    <name evidence="1" type="ORF">L1987_42483</name>
</gene>
<dbReference type="EMBL" id="CM042031">
    <property type="protein sequence ID" value="KAI3783402.1"/>
    <property type="molecule type" value="Genomic_DNA"/>
</dbReference>
<organism evidence="1 2">
    <name type="scientific">Smallanthus sonchifolius</name>
    <dbReference type="NCBI Taxonomy" id="185202"/>
    <lineage>
        <taxon>Eukaryota</taxon>
        <taxon>Viridiplantae</taxon>
        <taxon>Streptophyta</taxon>
        <taxon>Embryophyta</taxon>
        <taxon>Tracheophyta</taxon>
        <taxon>Spermatophyta</taxon>
        <taxon>Magnoliopsida</taxon>
        <taxon>eudicotyledons</taxon>
        <taxon>Gunneridae</taxon>
        <taxon>Pentapetalae</taxon>
        <taxon>asterids</taxon>
        <taxon>campanulids</taxon>
        <taxon>Asterales</taxon>
        <taxon>Asteraceae</taxon>
        <taxon>Asteroideae</taxon>
        <taxon>Heliantheae alliance</taxon>
        <taxon>Millerieae</taxon>
        <taxon>Smallanthus</taxon>
    </lineage>
</organism>
<proteinExistence type="predicted"/>
<evidence type="ECO:0000313" key="2">
    <source>
        <dbReference type="Proteomes" id="UP001056120"/>
    </source>
</evidence>